<dbReference type="GO" id="GO:0000723">
    <property type="term" value="P:telomere maintenance"/>
    <property type="evidence" value="ECO:0007669"/>
    <property type="project" value="InterPro"/>
</dbReference>
<comment type="cofactor">
    <cofactor evidence="1">
        <name>Mg(2+)</name>
        <dbReference type="ChEBI" id="CHEBI:18420"/>
    </cofactor>
</comment>
<comment type="similarity">
    <text evidence="1">Belongs to the helicase family.</text>
</comment>
<dbReference type="GO" id="GO:0006310">
    <property type="term" value="P:DNA recombination"/>
    <property type="evidence" value="ECO:0007669"/>
    <property type="project" value="UniProtKB-KW"/>
</dbReference>
<dbReference type="GO" id="GO:0016787">
    <property type="term" value="F:hydrolase activity"/>
    <property type="evidence" value="ECO:0007669"/>
    <property type="project" value="UniProtKB-KW"/>
</dbReference>
<evidence type="ECO:0000259" key="4">
    <source>
        <dbReference type="Pfam" id="PF21530"/>
    </source>
</evidence>
<feature type="region of interest" description="Disordered" evidence="2">
    <location>
        <begin position="1"/>
        <end position="104"/>
    </location>
</feature>
<comment type="catalytic activity">
    <reaction evidence="1">
        <text>ATP + H2O = ADP + phosphate + H(+)</text>
        <dbReference type="Rhea" id="RHEA:13065"/>
        <dbReference type="ChEBI" id="CHEBI:15377"/>
        <dbReference type="ChEBI" id="CHEBI:15378"/>
        <dbReference type="ChEBI" id="CHEBI:30616"/>
        <dbReference type="ChEBI" id="CHEBI:43474"/>
        <dbReference type="ChEBI" id="CHEBI:456216"/>
        <dbReference type="EC" id="5.6.2.3"/>
    </reaction>
</comment>
<proteinExistence type="inferred from homology"/>
<protein>
    <recommendedName>
        <fullName evidence="1">ATP-dependent DNA helicase</fullName>
        <ecNumber evidence="1">5.6.2.3</ecNumber>
    </recommendedName>
</protein>
<evidence type="ECO:0000313" key="6">
    <source>
        <dbReference type="Proteomes" id="UP001314205"/>
    </source>
</evidence>
<dbReference type="InterPro" id="IPR010285">
    <property type="entry name" value="DNA_helicase_pif1-like_DEAD"/>
</dbReference>
<keyword evidence="1" id="KW-0067">ATP-binding</keyword>
<dbReference type="Proteomes" id="UP001314205">
    <property type="component" value="Unassembled WGS sequence"/>
</dbReference>
<reference evidence="5 6" key="1">
    <citation type="submission" date="2023-11" db="EMBL/GenBank/DDBJ databases">
        <authorList>
            <person name="Hedman E."/>
            <person name="Englund M."/>
            <person name="Stromberg M."/>
            <person name="Nyberg Akerstrom W."/>
            <person name="Nylinder S."/>
            <person name="Jareborg N."/>
            <person name="Kallberg Y."/>
            <person name="Kronander E."/>
        </authorList>
    </citation>
    <scope>NUCLEOTIDE SEQUENCE [LARGE SCALE GENOMIC DNA]</scope>
</reference>
<feature type="compositionally biased region" description="Polar residues" evidence="2">
    <location>
        <begin position="35"/>
        <end position="45"/>
    </location>
</feature>
<dbReference type="PANTHER" id="PTHR10492">
    <property type="match status" value="1"/>
</dbReference>
<dbReference type="GO" id="GO:0005524">
    <property type="term" value="F:ATP binding"/>
    <property type="evidence" value="ECO:0007669"/>
    <property type="project" value="UniProtKB-KW"/>
</dbReference>
<feature type="compositionally biased region" description="Basic and acidic residues" evidence="2">
    <location>
        <begin position="46"/>
        <end position="56"/>
    </location>
</feature>
<dbReference type="EMBL" id="CAVLGL010000086">
    <property type="protein sequence ID" value="CAK1591160.1"/>
    <property type="molecule type" value="Genomic_DNA"/>
</dbReference>
<keyword evidence="1" id="KW-0227">DNA damage</keyword>
<evidence type="ECO:0000256" key="1">
    <source>
        <dbReference type="RuleBase" id="RU363044"/>
    </source>
</evidence>
<dbReference type="Pfam" id="PF05970">
    <property type="entry name" value="PIF1"/>
    <property type="match status" value="1"/>
</dbReference>
<organism evidence="5 6">
    <name type="scientific">Parnassius mnemosyne</name>
    <name type="common">clouded apollo</name>
    <dbReference type="NCBI Taxonomy" id="213953"/>
    <lineage>
        <taxon>Eukaryota</taxon>
        <taxon>Metazoa</taxon>
        <taxon>Ecdysozoa</taxon>
        <taxon>Arthropoda</taxon>
        <taxon>Hexapoda</taxon>
        <taxon>Insecta</taxon>
        <taxon>Pterygota</taxon>
        <taxon>Neoptera</taxon>
        <taxon>Endopterygota</taxon>
        <taxon>Lepidoptera</taxon>
        <taxon>Glossata</taxon>
        <taxon>Ditrysia</taxon>
        <taxon>Papilionoidea</taxon>
        <taxon>Papilionidae</taxon>
        <taxon>Parnassiinae</taxon>
        <taxon>Parnassini</taxon>
        <taxon>Parnassius</taxon>
        <taxon>Driopa</taxon>
    </lineage>
</organism>
<dbReference type="AlphaFoldDB" id="A0AAV1L8Q1"/>
<keyword evidence="1" id="KW-0547">Nucleotide-binding</keyword>
<feature type="domain" description="DNA helicase Pif1-like 2B" evidence="4">
    <location>
        <begin position="460"/>
        <end position="505"/>
    </location>
</feature>
<feature type="compositionally biased region" description="Basic and acidic residues" evidence="2">
    <location>
        <begin position="23"/>
        <end position="34"/>
    </location>
</feature>
<dbReference type="PANTHER" id="PTHR10492:SF57">
    <property type="entry name" value="ATP-DEPENDENT DNA HELICASE"/>
    <property type="match status" value="1"/>
</dbReference>
<dbReference type="Pfam" id="PF21530">
    <property type="entry name" value="Pif1_2B_dom"/>
    <property type="match status" value="1"/>
</dbReference>
<dbReference type="CDD" id="cd18809">
    <property type="entry name" value="SF1_C_RecD"/>
    <property type="match status" value="1"/>
</dbReference>
<keyword evidence="6" id="KW-1185">Reference proteome</keyword>
<dbReference type="GO" id="GO:0043139">
    <property type="term" value="F:5'-3' DNA helicase activity"/>
    <property type="evidence" value="ECO:0007669"/>
    <property type="project" value="UniProtKB-EC"/>
</dbReference>
<dbReference type="SUPFAM" id="SSF52540">
    <property type="entry name" value="P-loop containing nucleoside triphosphate hydrolases"/>
    <property type="match status" value="2"/>
</dbReference>
<comment type="caution">
    <text evidence="5">The sequence shown here is derived from an EMBL/GenBank/DDBJ whole genome shotgun (WGS) entry which is preliminary data.</text>
</comment>
<gene>
    <name evidence="5" type="ORF">PARMNEM_LOCUS11432</name>
</gene>
<evidence type="ECO:0000259" key="3">
    <source>
        <dbReference type="Pfam" id="PF05970"/>
    </source>
</evidence>
<dbReference type="InterPro" id="IPR049163">
    <property type="entry name" value="Pif1-like_2B_dom"/>
</dbReference>
<dbReference type="GO" id="GO:0006281">
    <property type="term" value="P:DNA repair"/>
    <property type="evidence" value="ECO:0007669"/>
    <property type="project" value="UniProtKB-KW"/>
</dbReference>
<keyword evidence="1" id="KW-0347">Helicase</keyword>
<dbReference type="InterPro" id="IPR027417">
    <property type="entry name" value="P-loop_NTPase"/>
</dbReference>
<evidence type="ECO:0000313" key="5">
    <source>
        <dbReference type="EMBL" id="CAK1591160.1"/>
    </source>
</evidence>
<feature type="compositionally biased region" description="Basic and acidic residues" evidence="2">
    <location>
        <begin position="66"/>
        <end position="102"/>
    </location>
</feature>
<dbReference type="Gene3D" id="3.40.50.300">
    <property type="entry name" value="P-loop containing nucleotide triphosphate hydrolases"/>
    <property type="match status" value="1"/>
</dbReference>
<dbReference type="EC" id="5.6.2.3" evidence="1"/>
<accession>A0AAV1L8Q1</accession>
<keyword evidence="1" id="KW-0233">DNA recombination</keyword>
<sequence length="613" mass="68957">MPKRPRSQLSKHSSQARAAKIRRMGESSPERSQRLAEQNQRNSQVRARESSVERSQRLAKQNLRTSELRARESRLERSQRLHEQNVRTSDLRQRESSVERSQRLAVQSLRTSELRAQESRLERSQRLHEQNNNTIDTIVQQYNSNDLTAFVNDNVPKLVPDQRHAYETIVDSVNNNMGRLFFLDAPGGTGKTFLANLILAKIRQSGKIAIAVASSGIAATLLNEGKTAHSTFKLPLSVSLDQRSTCSIRKNGPLDKLLQDASLVIWDECTMSHRAHVEAVDRTLKDLRSSANVMGGITFVFAGDFRQTLPVVNRGTRADIMKACLKSSHLWTSVQHLNLRTNMRAHLHGITHSNFPQQLLKLGEGIFPSLNLGTDYAVTFSLGQIVYNLDSLIDAIYPDIENLHQNDFRWLCCGAIVSPRNETVNEINNLIMQKVPGEVKCYKSIDTVTNIEDTVHYPQEFLNSLNPAGLPPHELSLKVGTPIMLLRNLRPPNMCNGTRLLIKELKDNLIVAKIITGPAAGELAHIPRIPMIPTDLPIPFKRLQFPVKISFALTINKSQGQTFKLVGIDLRKECFTHGQLYVALSRVGAPDHQYILLPENNITSNVVYREALQ</sequence>
<feature type="domain" description="DNA helicase Pif1-like DEAD-box helicase" evidence="3">
    <location>
        <begin position="158"/>
        <end position="366"/>
    </location>
</feature>
<keyword evidence="1" id="KW-0234">DNA repair</keyword>
<feature type="compositionally biased region" description="Polar residues" evidence="2">
    <location>
        <begin position="7"/>
        <end position="16"/>
    </location>
</feature>
<evidence type="ECO:0000256" key="2">
    <source>
        <dbReference type="SAM" id="MobiDB-lite"/>
    </source>
</evidence>
<keyword evidence="1" id="KW-0378">Hydrolase</keyword>
<name>A0AAV1L8Q1_9NEOP</name>